<organism evidence="2 3">
    <name type="scientific">Shackletoniella antarctica</name>
    <dbReference type="NCBI Taxonomy" id="268115"/>
    <lineage>
        <taxon>Bacteria</taxon>
        <taxon>Bacillati</taxon>
        <taxon>Cyanobacteriota</taxon>
        <taxon>Cyanophyceae</taxon>
        <taxon>Oculatellales</taxon>
        <taxon>Oculatellaceae</taxon>
        <taxon>Shackletoniella</taxon>
    </lineage>
</organism>
<dbReference type="InterPro" id="IPR002934">
    <property type="entry name" value="Polymerase_NTP_transf_dom"/>
</dbReference>
<dbReference type="InterPro" id="IPR052548">
    <property type="entry name" value="Type_VII_TA_antitoxin"/>
</dbReference>
<evidence type="ECO:0000313" key="3">
    <source>
        <dbReference type="Proteomes" id="UP000249081"/>
    </source>
</evidence>
<dbReference type="GO" id="GO:0016779">
    <property type="term" value="F:nucleotidyltransferase activity"/>
    <property type="evidence" value="ECO:0007669"/>
    <property type="project" value="InterPro"/>
</dbReference>
<dbReference type="Pfam" id="PF01909">
    <property type="entry name" value="NTP_transf_2"/>
    <property type="match status" value="1"/>
</dbReference>
<gene>
    <name evidence="2" type="ORF">DCF17_14005</name>
</gene>
<protein>
    <submittedName>
        <fullName evidence="2">Nucleotidyltransferase</fullName>
    </submittedName>
</protein>
<dbReference type="AlphaFoldDB" id="A0A2W4W2S2"/>
<reference evidence="3" key="1">
    <citation type="submission" date="2018-04" db="EMBL/GenBank/DDBJ databases">
        <authorList>
            <person name="Cornet L."/>
        </authorList>
    </citation>
    <scope>NUCLEOTIDE SEQUENCE [LARGE SCALE GENOMIC DNA]</scope>
</reference>
<proteinExistence type="predicted"/>
<reference evidence="2 3" key="2">
    <citation type="submission" date="2018-06" db="EMBL/GenBank/DDBJ databases">
        <title>Metagenomic assembly of (sub)arctic Cyanobacteria and their associated microbiome from non-axenic cultures.</title>
        <authorList>
            <person name="Baurain D."/>
        </authorList>
    </citation>
    <scope>NUCLEOTIDE SEQUENCE [LARGE SCALE GENOMIC DNA]</scope>
    <source>
        <strain evidence="2">ULC041bin1</strain>
    </source>
</reference>
<dbReference type="EMBL" id="QBMN01000097">
    <property type="protein sequence ID" value="PZO38822.1"/>
    <property type="molecule type" value="Genomic_DNA"/>
</dbReference>
<feature type="domain" description="Polymerase nucleotidyl transferase" evidence="1">
    <location>
        <begin position="16"/>
        <end position="53"/>
    </location>
</feature>
<evidence type="ECO:0000259" key="1">
    <source>
        <dbReference type="Pfam" id="PF01909"/>
    </source>
</evidence>
<name>A0A2W4W2S2_9CYAN</name>
<evidence type="ECO:0000313" key="2">
    <source>
        <dbReference type="EMBL" id="PZO38822.1"/>
    </source>
</evidence>
<dbReference type="Gene3D" id="3.30.460.10">
    <property type="entry name" value="Beta Polymerase, domain 2"/>
    <property type="match status" value="1"/>
</dbReference>
<dbReference type="CDD" id="cd05403">
    <property type="entry name" value="NT_KNTase_like"/>
    <property type="match status" value="1"/>
</dbReference>
<dbReference type="PANTHER" id="PTHR33933:SF1">
    <property type="entry name" value="PROTEIN ADENYLYLTRANSFERASE MNTA-RELATED"/>
    <property type="match status" value="1"/>
</dbReference>
<comment type="caution">
    <text evidence="2">The sequence shown here is derived from an EMBL/GenBank/DDBJ whole genome shotgun (WGS) entry which is preliminary data.</text>
</comment>
<accession>A0A2W4W2S2</accession>
<keyword evidence="2" id="KW-0808">Transferase</keyword>
<dbReference type="PANTHER" id="PTHR33933">
    <property type="entry name" value="NUCLEOTIDYLTRANSFERASE"/>
    <property type="match status" value="1"/>
</dbReference>
<dbReference type="Proteomes" id="UP000249081">
    <property type="component" value="Unassembled WGS sequence"/>
</dbReference>
<dbReference type="InterPro" id="IPR043519">
    <property type="entry name" value="NT_sf"/>
</dbReference>
<sequence length="109" mass="12139">MVTLNTSTQSLLTQLHDHLKTLYGKRLCQVMLFGSHARGDARPDSDVNVLIVPTGIVNSGQEISNISEFLAVLSLERDKVIGCLFMDETRFTTRQGPLLRNVRREGIAL</sequence>
<dbReference type="SUPFAM" id="SSF81301">
    <property type="entry name" value="Nucleotidyltransferase"/>
    <property type="match status" value="1"/>
</dbReference>